<proteinExistence type="predicted"/>
<keyword evidence="2" id="KW-0472">Membrane</keyword>
<gene>
    <name evidence="3" type="ORF">C7440_1083</name>
</gene>
<accession>A0A2U1CRY8</accession>
<evidence type="ECO:0000256" key="1">
    <source>
        <dbReference type="SAM" id="Coils"/>
    </source>
</evidence>
<dbReference type="EMBL" id="QEKO01000001">
    <property type="protein sequence ID" value="PVY68672.1"/>
    <property type="molecule type" value="Genomic_DNA"/>
</dbReference>
<keyword evidence="1" id="KW-0175">Coiled coil</keyword>
<dbReference type="AlphaFoldDB" id="A0A2U1CRY8"/>
<organism evidence="3 4">
    <name type="scientific">Pusillimonas noertemannii</name>
    <dbReference type="NCBI Taxonomy" id="305977"/>
    <lineage>
        <taxon>Bacteria</taxon>
        <taxon>Pseudomonadati</taxon>
        <taxon>Pseudomonadota</taxon>
        <taxon>Betaproteobacteria</taxon>
        <taxon>Burkholderiales</taxon>
        <taxon>Alcaligenaceae</taxon>
        <taxon>Pusillimonas</taxon>
    </lineage>
</organism>
<feature type="transmembrane region" description="Helical" evidence="2">
    <location>
        <begin position="6"/>
        <end position="27"/>
    </location>
</feature>
<name>A0A2U1CRY8_9BURK</name>
<reference evidence="3 4" key="1">
    <citation type="submission" date="2018-04" db="EMBL/GenBank/DDBJ databases">
        <title>Genomic Encyclopedia of Type Strains, Phase IV (KMG-IV): sequencing the most valuable type-strain genomes for metagenomic binning, comparative biology and taxonomic classification.</title>
        <authorList>
            <person name="Goeker M."/>
        </authorList>
    </citation>
    <scope>NUCLEOTIDE SEQUENCE [LARGE SCALE GENOMIC DNA]</scope>
    <source>
        <strain evidence="3 4">DSM 10065</strain>
    </source>
</reference>
<keyword evidence="4" id="KW-1185">Reference proteome</keyword>
<evidence type="ECO:0000256" key="2">
    <source>
        <dbReference type="SAM" id="Phobius"/>
    </source>
</evidence>
<sequence>MPELDGIPTWVYVIGAPVGFFAFRLLWPLMKQSVDTQVVQGRTESGLLAQVMVERDRALKRADDAEDRADALFKELADVKAQLTVMAYQLEVANAKIEALTNQINAMAGERNA</sequence>
<comment type="caution">
    <text evidence="3">The sequence shown here is derived from an EMBL/GenBank/DDBJ whole genome shotgun (WGS) entry which is preliminary data.</text>
</comment>
<dbReference type="Proteomes" id="UP000246145">
    <property type="component" value="Unassembled WGS sequence"/>
</dbReference>
<dbReference type="OrthoDB" id="9904559at2"/>
<keyword evidence="2" id="KW-1133">Transmembrane helix</keyword>
<evidence type="ECO:0000313" key="3">
    <source>
        <dbReference type="EMBL" id="PVY68672.1"/>
    </source>
</evidence>
<feature type="coiled-coil region" evidence="1">
    <location>
        <begin position="48"/>
        <end position="110"/>
    </location>
</feature>
<keyword evidence="2" id="KW-0812">Transmembrane</keyword>
<evidence type="ECO:0000313" key="4">
    <source>
        <dbReference type="Proteomes" id="UP000246145"/>
    </source>
</evidence>
<protein>
    <submittedName>
        <fullName evidence="3">Uncharacterized protein</fullName>
    </submittedName>
</protein>